<keyword evidence="6 11" id="KW-0472">Membrane</keyword>
<dbReference type="CDD" id="cd00637">
    <property type="entry name" value="7tm_classA_rhodopsin-like"/>
    <property type="match status" value="1"/>
</dbReference>
<dbReference type="PROSITE" id="PS50262">
    <property type="entry name" value="G_PROTEIN_RECEP_F1_2"/>
    <property type="match status" value="1"/>
</dbReference>
<evidence type="ECO:0000259" key="12">
    <source>
        <dbReference type="PROSITE" id="PS50262"/>
    </source>
</evidence>
<evidence type="ECO:0000256" key="8">
    <source>
        <dbReference type="ARBA" id="ARBA00023224"/>
    </source>
</evidence>
<keyword evidence="8 9" id="KW-0807">Transducer</keyword>
<evidence type="ECO:0000256" key="5">
    <source>
        <dbReference type="ARBA" id="ARBA00023040"/>
    </source>
</evidence>
<comment type="subcellular location">
    <subcellularLocation>
        <location evidence="1">Cell membrane</location>
        <topology evidence="1">Multi-pass membrane protein</topology>
    </subcellularLocation>
</comment>
<dbReference type="OrthoDB" id="10071887at2759"/>
<keyword evidence="14" id="KW-1185">Reference proteome</keyword>
<dbReference type="PANTHER" id="PTHR22752">
    <property type="entry name" value="G PROTEIN-COUPLED RECEPTOR"/>
    <property type="match status" value="1"/>
</dbReference>
<feature type="domain" description="G-protein coupled receptors family 1 profile" evidence="12">
    <location>
        <begin position="58"/>
        <end position="385"/>
    </location>
</feature>
<accession>A0A401SM97</accession>
<keyword evidence="5 9" id="KW-0297">G-protein coupled receptor</keyword>
<dbReference type="Pfam" id="PF00001">
    <property type="entry name" value="7tm_1"/>
    <property type="match status" value="1"/>
</dbReference>
<dbReference type="Proteomes" id="UP000287033">
    <property type="component" value="Unassembled WGS sequence"/>
</dbReference>
<evidence type="ECO:0000256" key="10">
    <source>
        <dbReference type="SAM" id="MobiDB-lite"/>
    </source>
</evidence>
<keyword evidence="7 9" id="KW-0675">Receptor</keyword>
<dbReference type="OMA" id="WIWLQSA"/>
<keyword evidence="2" id="KW-1003">Cell membrane</keyword>
<evidence type="ECO:0000256" key="11">
    <source>
        <dbReference type="SAM" id="Phobius"/>
    </source>
</evidence>
<gene>
    <name evidence="13" type="ORF">chiPu_0009984</name>
</gene>
<evidence type="ECO:0000313" key="13">
    <source>
        <dbReference type="EMBL" id="GCC31525.1"/>
    </source>
</evidence>
<dbReference type="EMBL" id="BEZZ01000370">
    <property type="protein sequence ID" value="GCC31525.1"/>
    <property type="molecule type" value="Genomic_DNA"/>
</dbReference>
<dbReference type="GO" id="GO:0004930">
    <property type="term" value="F:G protein-coupled receptor activity"/>
    <property type="evidence" value="ECO:0007669"/>
    <property type="project" value="UniProtKB-KW"/>
</dbReference>
<dbReference type="PRINTS" id="PR00237">
    <property type="entry name" value="GPCRRHODOPSN"/>
</dbReference>
<feature type="region of interest" description="Disordered" evidence="10">
    <location>
        <begin position="493"/>
        <end position="516"/>
    </location>
</feature>
<comment type="similarity">
    <text evidence="9">Belongs to the G-protein coupled receptor 1 family.</text>
</comment>
<feature type="transmembrane region" description="Helical" evidence="11">
    <location>
        <begin position="116"/>
        <end position="137"/>
    </location>
</feature>
<dbReference type="PROSITE" id="PS00237">
    <property type="entry name" value="G_PROTEIN_RECEP_F1_1"/>
    <property type="match status" value="1"/>
</dbReference>
<dbReference type="AlphaFoldDB" id="A0A401SM97"/>
<dbReference type="Gene3D" id="1.20.1070.10">
    <property type="entry name" value="Rhodopsin 7-helix transmembrane proteins"/>
    <property type="match status" value="1"/>
</dbReference>
<reference evidence="13 14" key="1">
    <citation type="journal article" date="2018" name="Nat. Ecol. Evol.">
        <title>Shark genomes provide insights into elasmobranch evolution and the origin of vertebrates.</title>
        <authorList>
            <person name="Hara Y"/>
            <person name="Yamaguchi K"/>
            <person name="Onimaru K"/>
            <person name="Kadota M"/>
            <person name="Koyanagi M"/>
            <person name="Keeley SD"/>
            <person name="Tatsumi K"/>
            <person name="Tanaka K"/>
            <person name="Motone F"/>
            <person name="Kageyama Y"/>
            <person name="Nozu R"/>
            <person name="Adachi N"/>
            <person name="Nishimura O"/>
            <person name="Nakagawa R"/>
            <person name="Tanegashima C"/>
            <person name="Kiyatake I"/>
            <person name="Matsumoto R"/>
            <person name="Murakumo K"/>
            <person name="Nishida K"/>
            <person name="Terakita A"/>
            <person name="Kuratani S"/>
            <person name="Sato K"/>
            <person name="Hyodo S Kuraku.S."/>
        </authorList>
    </citation>
    <scope>NUCLEOTIDE SEQUENCE [LARGE SCALE GENOMIC DNA]</scope>
</reference>
<evidence type="ECO:0000256" key="3">
    <source>
        <dbReference type="ARBA" id="ARBA00022692"/>
    </source>
</evidence>
<evidence type="ECO:0000256" key="2">
    <source>
        <dbReference type="ARBA" id="ARBA00022475"/>
    </source>
</evidence>
<evidence type="ECO:0000256" key="9">
    <source>
        <dbReference type="RuleBase" id="RU000688"/>
    </source>
</evidence>
<dbReference type="PANTHER" id="PTHR22752:SF13">
    <property type="entry name" value="5-HYDROXYTRYPTAMINE RECEPTOR 1B"/>
    <property type="match status" value="1"/>
</dbReference>
<feature type="transmembrane region" description="Helical" evidence="11">
    <location>
        <begin position="47"/>
        <end position="68"/>
    </location>
</feature>
<dbReference type="SMART" id="SM01381">
    <property type="entry name" value="7TM_GPCR_Srsx"/>
    <property type="match status" value="1"/>
</dbReference>
<dbReference type="SUPFAM" id="SSF81321">
    <property type="entry name" value="Family A G protein-coupled receptor-like"/>
    <property type="match status" value="1"/>
</dbReference>
<dbReference type="InterPro" id="IPR000276">
    <property type="entry name" value="GPCR_Rhodpsn"/>
</dbReference>
<keyword evidence="3 9" id="KW-0812">Transmembrane</keyword>
<organism evidence="13 14">
    <name type="scientific">Chiloscyllium punctatum</name>
    <name type="common">Brownbanded bambooshark</name>
    <name type="synonym">Hemiscyllium punctatum</name>
    <dbReference type="NCBI Taxonomy" id="137246"/>
    <lineage>
        <taxon>Eukaryota</taxon>
        <taxon>Metazoa</taxon>
        <taxon>Chordata</taxon>
        <taxon>Craniata</taxon>
        <taxon>Vertebrata</taxon>
        <taxon>Chondrichthyes</taxon>
        <taxon>Elasmobranchii</taxon>
        <taxon>Galeomorphii</taxon>
        <taxon>Galeoidea</taxon>
        <taxon>Orectolobiformes</taxon>
        <taxon>Hemiscylliidae</taxon>
        <taxon>Chiloscyllium</taxon>
    </lineage>
</organism>
<evidence type="ECO:0000256" key="4">
    <source>
        <dbReference type="ARBA" id="ARBA00022989"/>
    </source>
</evidence>
<keyword evidence="4 11" id="KW-1133">Transmembrane helix</keyword>
<feature type="transmembrane region" description="Helical" evidence="11">
    <location>
        <begin position="200"/>
        <end position="225"/>
    </location>
</feature>
<feature type="transmembrane region" description="Helical" evidence="11">
    <location>
        <begin position="158"/>
        <end position="180"/>
    </location>
</feature>
<comment type="caution">
    <text evidence="13">The sequence shown here is derived from an EMBL/GenBank/DDBJ whole genome shotgun (WGS) entry which is preliminary data.</text>
</comment>
<evidence type="ECO:0000256" key="6">
    <source>
        <dbReference type="ARBA" id="ARBA00023136"/>
    </source>
</evidence>
<feature type="transmembrane region" description="Helical" evidence="11">
    <location>
        <begin position="314"/>
        <end position="332"/>
    </location>
</feature>
<proteinExistence type="inferred from homology"/>
<dbReference type="GO" id="GO:0005886">
    <property type="term" value="C:plasma membrane"/>
    <property type="evidence" value="ECO:0007669"/>
    <property type="project" value="UniProtKB-SubCell"/>
</dbReference>
<evidence type="ECO:0000313" key="14">
    <source>
        <dbReference type="Proteomes" id="UP000287033"/>
    </source>
</evidence>
<feature type="transmembrane region" description="Helical" evidence="11">
    <location>
        <begin position="80"/>
        <end position="104"/>
    </location>
</feature>
<sequence length="557" mass="60450">METPPLLLGNLSLGAAGTGQSRWPAPSASPPGSGSPSVPVKILLETIMVLMCLAAIAGNVLVITIIVVTKHFHSVTSVFLVNLAVSDCLVGLGVMPFVVLSVFYQDWNKYNDLCLYVGYTSSVYCTASVLTLAAIALDRYHAIIDCLQYNSQSTVRRTVATVVWIWLQSALSSCPPLLGWGRFGYSPAGYSCSVEWADSLSYTGFVAIFSFLLPASVMVFCYARIVKVARGHAKRIHDIESQLHRHGNPGDGPIDRPTFTQLICSVDSRGCEETQTQAQAQAHTQAQARARAGGLSKRPDIFSRCGSPGREHHGAFRLFLVIFAFFCCWVPYEIVGLVRAVEAAALRASDTRASPSASPSRVPPALVTAVHWLALLNSDINPLLYALLSRRFRKALRHWQRRLEAKVWLTGPRLRREEGAKATGGGGAAVSLFLPNPGTEQKRSSSNATAISQLSPQHRFHARSCSVFSVSSFPQDRSPFDAPADSPLCLLPERTSEEPGGRQSEIPGARYLNVPQHVPPETDTMLLASPVLSEKSTSTFVFGKITVKVESNTVVEL</sequence>
<dbReference type="FunFam" id="1.20.1070.10:FF:000497">
    <property type="entry name" value="Predicted protein"/>
    <property type="match status" value="1"/>
</dbReference>
<dbReference type="InterPro" id="IPR017452">
    <property type="entry name" value="GPCR_Rhodpsn_7TM"/>
</dbReference>
<protein>
    <recommendedName>
        <fullName evidence="12">G-protein coupled receptors family 1 profile domain-containing protein</fullName>
    </recommendedName>
</protein>
<name>A0A401SM97_CHIPU</name>
<dbReference type="STRING" id="137246.A0A401SM97"/>
<evidence type="ECO:0000256" key="7">
    <source>
        <dbReference type="ARBA" id="ARBA00023170"/>
    </source>
</evidence>
<evidence type="ECO:0000256" key="1">
    <source>
        <dbReference type="ARBA" id="ARBA00004651"/>
    </source>
</evidence>